<dbReference type="InterPro" id="IPR014004">
    <property type="entry name" value="Transpt-assoc_nodulatn_dom_bac"/>
</dbReference>
<organism evidence="2 3">
    <name type="scientific">Noviherbaspirillum autotrophicum</name>
    <dbReference type="NCBI Taxonomy" id="709839"/>
    <lineage>
        <taxon>Bacteria</taxon>
        <taxon>Pseudomonadati</taxon>
        <taxon>Pseudomonadota</taxon>
        <taxon>Betaproteobacteria</taxon>
        <taxon>Burkholderiales</taxon>
        <taxon>Oxalobacteraceae</taxon>
        <taxon>Noviherbaspirillum</taxon>
    </lineage>
</organism>
<accession>A0A0C2BTU5</accession>
<feature type="domain" description="BON" evidence="1">
    <location>
        <begin position="27"/>
        <end position="96"/>
    </location>
</feature>
<dbReference type="PANTHER" id="PTHR34606:SF16">
    <property type="entry name" value="BON DOMAIN-CONTAINING PROTEIN"/>
    <property type="match status" value="1"/>
</dbReference>
<dbReference type="Proteomes" id="UP000031572">
    <property type="component" value="Unassembled WGS sequence"/>
</dbReference>
<dbReference type="InterPro" id="IPR051686">
    <property type="entry name" value="Lipoprotein_DolP"/>
</dbReference>
<evidence type="ECO:0000313" key="3">
    <source>
        <dbReference type="Proteomes" id="UP000031572"/>
    </source>
</evidence>
<gene>
    <name evidence="2" type="ORF">TSA66_02480</name>
</gene>
<dbReference type="Pfam" id="PF04972">
    <property type="entry name" value="BON"/>
    <property type="match status" value="1"/>
</dbReference>
<dbReference type="InterPro" id="IPR007055">
    <property type="entry name" value="BON_dom"/>
</dbReference>
<name>A0A0C2BTU5_9BURK</name>
<protein>
    <recommendedName>
        <fullName evidence="1">BON domain-containing protein</fullName>
    </recommendedName>
</protein>
<proteinExistence type="predicted"/>
<comment type="caution">
    <text evidence="2">The sequence shown here is derived from an EMBL/GenBank/DDBJ whole genome shotgun (WGS) entry which is preliminary data.</text>
</comment>
<evidence type="ECO:0000313" key="2">
    <source>
        <dbReference type="EMBL" id="KIF83439.1"/>
    </source>
</evidence>
<dbReference type="Gene3D" id="3.30.1340.30">
    <property type="match status" value="1"/>
</dbReference>
<reference evidence="2 3" key="1">
    <citation type="submission" date="2014-12" db="EMBL/GenBank/DDBJ databases">
        <title>Denitrispirillum autotrophicum gen. nov., sp. nov., Denitrifying, Facultatively Autotrophic Bacteria Isolated from Rice Paddy Soil.</title>
        <authorList>
            <person name="Ishii S."/>
            <person name="Ashida N."/>
            <person name="Ohno H."/>
            <person name="Otsuka S."/>
            <person name="Yokota A."/>
            <person name="Senoo K."/>
        </authorList>
    </citation>
    <scope>NUCLEOTIDE SEQUENCE [LARGE SCALE GENOMIC DNA]</scope>
    <source>
        <strain evidence="2 3">TSA66</strain>
    </source>
</reference>
<sequence length="102" mass="10697">MLPFGFAVLLAACAPTQTSRSSGQALDDASITARVKTEIAQSESVGQAMKVNVDTYRGVVSLSGFVDNQKQASDAVKAAKQVAGVEKVINNLEVKPRESSGR</sequence>
<dbReference type="STRING" id="709839.TSA66_02480"/>
<dbReference type="SMART" id="SM00749">
    <property type="entry name" value="BON"/>
    <property type="match status" value="1"/>
</dbReference>
<dbReference type="EMBL" id="JWJG01000028">
    <property type="protein sequence ID" value="KIF83439.1"/>
    <property type="molecule type" value="Genomic_DNA"/>
</dbReference>
<dbReference type="AlphaFoldDB" id="A0A0C2BTU5"/>
<dbReference type="PROSITE" id="PS50914">
    <property type="entry name" value="BON"/>
    <property type="match status" value="1"/>
</dbReference>
<evidence type="ECO:0000259" key="1">
    <source>
        <dbReference type="PROSITE" id="PS50914"/>
    </source>
</evidence>
<dbReference type="PANTHER" id="PTHR34606">
    <property type="entry name" value="BON DOMAIN-CONTAINING PROTEIN"/>
    <property type="match status" value="1"/>
</dbReference>
<keyword evidence="3" id="KW-1185">Reference proteome</keyword>